<dbReference type="InterPro" id="IPR021828">
    <property type="entry name" value="GlgE_dom_N/S"/>
</dbReference>
<evidence type="ECO:0000313" key="4">
    <source>
        <dbReference type="Proteomes" id="UP000029067"/>
    </source>
</evidence>
<evidence type="ECO:0000259" key="1">
    <source>
        <dbReference type="Pfam" id="PF11896"/>
    </source>
</evidence>
<dbReference type="InterPro" id="IPR017853">
    <property type="entry name" value="GH"/>
</dbReference>
<dbReference type="GO" id="GO:0016757">
    <property type="term" value="F:glycosyltransferase activity"/>
    <property type="evidence" value="ECO:0007669"/>
    <property type="project" value="UniProtKB-KW"/>
</dbReference>
<dbReference type="Gene3D" id="2.60.40.10">
    <property type="entry name" value="Immunoglobulins"/>
    <property type="match status" value="1"/>
</dbReference>
<keyword evidence="3" id="KW-0328">Glycosyltransferase</keyword>
<keyword evidence="4" id="KW-1185">Reference proteome</keyword>
<dbReference type="Gene3D" id="2.60.40.1180">
    <property type="entry name" value="Golgi alpha-mannosidase II"/>
    <property type="match status" value="1"/>
</dbReference>
<dbReference type="Pfam" id="PF21702">
    <property type="entry name" value="GLGE_C"/>
    <property type="match status" value="1"/>
</dbReference>
<dbReference type="eggNOG" id="COG0366">
    <property type="taxonomic scope" value="Bacteria"/>
</dbReference>
<dbReference type="Pfam" id="PF11896">
    <property type="entry name" value="GlgE_dom_N_S"/>
    <property type="match status" value="1"/>
</dbReference>
<feature type="domain" description="Alpha-1,4-glucan:maltose-1-phosphate maltosyltransferase" evidence="1">
    <location>
        <begin position="19"/>
        <end position="226"/>
    </location>
</feature>
<evidence type="ECO:0000313" key="3">
    <source>
        <dbReference type="EMBL" id="KFI66157.1"/>
    </source>
</evidence>
<dbReference type="SUPFAM" id="SSF51445">
    <property type="entry name" value="(Trans)glycosidases"/>
    <property type="match status" value="1"/>
</dbReference>
<feature type="domain" description="Alpha-1,4-glucan:maltose-1-phosphate maltosyltransferase C-terminal" evidence="2">
    <location>
        <begin position="595"/>
        <end position="684"/>
    </location>
</feature>
<dbReference type="AlphaFoldDB" id="A0A087B557"/>
<dbReference type="Gene3D" id="1.20.58.80">
    <property type="entry name" value="Phosphotransferase system, lactose/cellobiose-type IIA subunit"/>
    <property type="match status" value="1"/>
</dbReference>
<organism evidence="3 4">
    <name type="scientific">Bifidobacterium cuniculi</name>
    <dbReference type="NCBI Taxonomy" id="1688"/>
    <lineage>
        <taxon>Bacteria</taxon>
        <taxon>Bacillati</taxon>
        <taxon>Actinomycetota</taxon>
        <taxon>Actinomycetes</taxon>
        <taxon>Bifidobacteriales</taxon>
        <taxon>Bifidobacteriaceae</taxon>
        <taxon>Bifidobacterium</taxon>
    </lineage>
</organism>
<evidence type="ECO:0000259" key="2">
    <source>
        <dbReference type="Pfam" id="PF21702"/>
    </source>
</evidence>
<keyword evidence="3" id="KW-0808">Transferase</keyword>
<dbReference type="InterPro" id="IPR013783">
    <property type="entry name" value="Ig-like_fold"/>
</dbReference>
<dbReference type="PANTHER" id="PTHR47786">
    <property type="entry name" value="ALPHA-1,4-GLUCAN:MALTOSE-1-PHOSPHATE MALTOSYLTRANSFERASE"/>
    <property type="match status" value="1"/>
</dbReference>
<reference evidence="3 4" key="1">
    <citation type="submission" date="2014-03" db="EMBL/GenBank/DDBJ databases">
        <title>Genomics of Bifidobacteria.</title>
        <authorList>
            <person name="Ventura M."/>
            <person name="Milani C."/>
            <person name="Lugli G.A."/>
        </authorList>
    </citation>
    <scope>NUCLEOTIDE SEQUENCE [LARGE SCALE GENOMIC DNA]</scope>
    <source>
        <strain evidence="3 4">LMG 10738</strain>
    </source>
</reference>
<proteinExistence type="predicted"/>
<keyword evidence="3" id="KW-0378">Hydrolase</keyword>
<dbReference type="PANTHER" id="PTHR47786:SF2">
    <property type="entry name" value="GLYCOSYL HYDROLASE FAMILY 13 CATALYTIC DOMAIN-CONTAINING PROTEIN"/>
    <property type="match status" value="1"/>
</dbReference>
<name>A0A087B557_9BIFI</name>
<dbReference type="GO" id="GO:0005975">
    <property type="term" value="P:carbohydrate metabolic process"/>
    <property type="evidence" value="ECO:0007669"/>
    <property type="project" value="InterPro"/>
</dbReference>
<dbReference type="EC" id="2.4.99.16" evidence="3"/>
<protein>
    <submittedName>
        <fullName evidence="3">Trehalose-6-phosphate hydrolase</fullName>
        <ecNumber evidence="3">2.4.99.16</ecNumber>
    </submittedName>
</protein>
<dbReference type="EMBL" id="JGYV01000001">
    <property type="protein sequence ID" value="KFI66157.1"/>
    <property type="molecule type" value="Genomic_DNA"/>
</dbReference>
<dbReference type="STRING" id="1688.BCUN_0664"/>
<accession>A0A087B557</accession>
<gene>
    <name evidence="3" type="ORF">BCUN_0664</name>
</gene>
<sequence length="686" mass="73390">MVGSAPATAIAAKEPGRFGRVAIYDVTPGTGANGVAPRVALGEPFAVGATVTMEPGRTAGATAVLKTSRGRVMARVPMALADADQARFTALLKAGEASDLAPWDGGFADVAKQLGTWKVSVEGWQDSYVDWYREASRRLAAGHDADIALTEGAALLVRWAAARDTGFDADTKRMLRETAKAMGDKTIPAADRVAIAHTDEIVALHAASPLRDGVTASQDQVFHVERSQAAGSAWYLCSPRSEGATRDPQTGATVPGTLRGAMASLERIQAEGFGIVALLPVFPLGAQEETTASPAALSTPTDRPAPIAVGNEHGGFDAIDPQLGTMDDFKAYCTRAHELGMEVALDLTLACAPTNPWVAEHPSWFPHRVDGTVAVDGTVVPLDFDNALDEIERETERVMEHWIEAGVTAFRVGTCDAPARFWQDVIAAVTKKHPAVLFLSDTFTTTAETRALAYAGFTQTRSAFPWQTIKPQLDTLLAAVNGDAAYWQRDAFWPATPDTLTDYLRDNGTAGHAVRAVLAALGSPNWGIPAGYELVEDARRADGSMDRPTGPLAVTVRDWERTDDYGIAQLAASLNRVRAQHPATRSYHDLTVLPSANPAIVAFARFVPAELTGTGKPDMLIVVVNLDCTGEQQSSIHVDLDAFGLPTDGTYKVHDELTGREFDWSWDNFVALAPWADVAHVLSVEF</sequence>
<dbReference type="InterPro" id="IPR049171">
    <property type="entry name" value="GLGE_C"/>
</dbReference>
<dbReference type="Gene3D" id="3.20.20.80">
    <property type="entry name" value="Glycosidases"/>
    <property type="match status" value="1"/>
</dbReference>
<dbReference type="InterPro" id="IPR013780">
    <property type="entry name" value="Glyco_hydro_b"/>
</dbReference>
<dbReference type="GO" id="GO:0004553">
    <property type="term" value="F:hydrolase activity, hydrolyzing O-glycosyl compounds"/>
    <property type="evidence" value="ECO:0007669"/>
    <property type="project" value="InterPro"/>
</dbReference>
<comment type="caution">
    <text evidence="3">The sequence shown here is derived from an EMBL/GenBank/DDBJ whole genome shotgun (WGS) entry which is preliminary data.</text>
</comment>
<dbReference type="Proteomes" id="UP000029067">
    <property type="component" value="Unassembled WGS sequence"/>
</dbReference>